<keyword evidence="4" id="KW-1185">Reference proteome</keyword>
<comment type="caution">
    <text evidence="3">The sequence shown here is derived from an EMBL/GenBank/DDBJ whole genome shotgun (WGS) entry which is preliminary data.</text>
</comment>
<feature type="domain" description="Activator of Hsp90 ATPase homologue 1/2-like C-terminal" evidence="2">
    <location>
        <begin position="13"/>
        <end position="129"/>
    </location>
</feature>
<reference evidence="3 4" key="1">
    <citation type="submission" date="2020-08" db="EMBL/GenBank/DDBJ databases">
        <title>Sequencing the genomes of 1000 actinobacteria strains.</title>
        <authorList>
            <person name="Klenk H.-P."/>
        </authorList>
    </citation>
    <scope>NUCLEOTIDE SEQUENCE [LARGE SCALE GENOMIC DNA]</scope>
    <source>
        <strain evidence="3 4">DSM 28967</strain>
    </source>
</reference>
<evidence type="ECO:0000259" key="2">
    <source>
        <dbReference type="Pfam" id="PF08327"/>
    </source>
</evidence>
<dbReference type="Proteomes" id="UP000549971">
    <property type="component" value="Unassembled WGS sequence"/>
</dbReference>
<dbReference type="CDD" id="cd07814">
    <property type="entry name" value="SRPBCC_CalC_Aha1-like"/>
    <property type="match status" value="1"/>
</dbReference>
<name>A0A7W9MYP7_9ACTN</name>
<evidence type="ECO:0000313" key="3">
    <source>
        <dbReference type="EMBL" id="MBB5841049.1"/>
    </source>
</evidence>
<gene>
    <name evidence="3" type="ORF">HDA39_007783</name>
</gene>
<organism evidence="3 4">
    <name type="scientific">Kribbella italica</name>
    <dbReference type="NCBI Taxonomy" id="1540520"/>
    <lineage>
        <taxon>Bacteria</taxon>
        <taxon>Bacillati</taxon>
        <taxon>Actinomycetota</taxon>
        <taxon>Actinomycetes</taxon>
        <taxon>Propionibacteriales</taxon>
        <taxon>Kribbellaceae</taxon>
        <taxon>Kribbella</taxon>
    </lineage>
</organism>
<dbReference type="RefSeq" id="WP_184803821.1">
    <property type="nucleotide sequence ID" value="NZ_JACHMY010000001.1"/>
</dbReference>
<dbReference type="Pfam" id="PF08327">
    <property type="entry name" value="AHSA1"/>
    <property type="match status" value="1"/>
</dbReference>
<accession>A0A7W9MYP7</accession>
<dbReference type="InterPro" id="IPR023393">
    <property type="entry name" value="START-like_dom_sf"/>
</dbReference>
<dbReference type="Gene3D" id="3.30.530.20">
    <property type="match status" value="1"/>
</dbReference>
<dbReference type="AlphaFoldDB" id="A0A7W9MYP7"/>
<protein>
    <submittedName>
        <fullName evidence="3">Uncharacterized protein YndB with AHSA1/START domain</fullName>
    </submittedName>
</protein>
<dbReference type="SUPFAM" id="SSF55961">
    <property type="entry name" value="Bet v1-like"/>
    <property type="match status" value="1"/>
</dbReference>
<evidence type="ECO:0000313" key="4">
    <source>
        <dbReference type="Proteomes" id="UP000549971"/>
    </source>
</evidence>
<proteinExistence type="inferred from homology"/>
<comment type="similarity">
    <text evidence="1">Belongs to the AHA1 family.</text>
</comment>
<dbReference type="InterPro" id="IPR013538">
    <property type="entry name" value="ASHA1/2-like_C"/>
</dbReference>
<dbReference type="EMBL" id="JACHMY010000001">
    <property type="protein sequence ID" value="MBB5841049.1"/>
    <property type="molecule type" value="Genomic_DNA"/>
</dbReference>
<sequence>MPDILHRIATKTTTADDVLPALTTIDGLASWWTTDTEGDASVDGVIKFRFIPGGFDMRVLEIKPDRVRWEVAEGPEEWMGTTITFDLKQDGEHTVVLFSHEGWKEPVEFMNHCSTKWASYLLSLKDYVETGKGSPSPDDVQISNWH</sequence>
<evidence type="ECO:0000256" key="1">
    <source>
        <dbReference type="ARBA" id="ARBA00006817"/>
    </source>
</evidence>